<accession>E3J0T1</accession>
<evidence type="ECO:0000256" key="2">
    <source>
        <dbReference type="ARBA" id="ARBA00022475"/>
    </source>
</evidence>
<dbReference type="Proteomes" id="UP000002484">
    <property type="component" value="Chromosome"/>
</dbReference>
<evidence type="ECO:0000256" key="9">
    <source>
        <dbReference type="ARBA" id="ARBA00023136"/>
    </source>
</evidence>
<comment type="pathway">
    <text evidence="11">Porphyrin-containing compound metabolism.</text>
</comment>
<dbReference type="GO" id="GO:0046872">
    <property type="term" value="F:metal ion binding"/>
    <property type="evidence" value="ECO:0007669"/>
    <property type="project" value="UniProtKB-KW"/>
</dbReference>
<feature type="transmembrane region" description="Helical" evidence="13">
    <location>
        <begin position="42"/>
        <end position="64"/>
    </location>
</feature>
<evidence type="ECO:0000256" key="6">
    <source>
        <dbReference type="ARBA" id="ARBA00023002"/>
    </source>
</evidence>
<dbReference type="AlphaFoldDB" id="E3J0T1"/>
<feature type="region of interest" description="Disordered" evidence="12">
    <location>
        <begin position="1"/>
        <end position="28"/>
    </location>
</feature>
<keyword evidence="6" id="KW-0560">Oxidoreductase</keyword>
<evidence type="ECO:0000313" key="15">
    <source>
        <dbReference type="Proteomes" id="UP000002484"/>
    </source>
</evidence>
<dbReference type="HOGENOM" id="CLU_060266_1_0_11"/>
<feature type="transmembrane region" description="Helical" evidence="13">
    <location>
        <begin position="238"/>
        <end position="263"/>
    </location>
</feature>
<evidence type="ECO:0000256" key="13">
    <source>
        <dbReference type="SAM" id="Phobius"/>
    </source>
</evidence>
<feature type="transmembrane region" description="Helical" evidence="13">
    <location>
        <begin position="159"/>
        <end position="179"/>
    </location>
</feature>
<keyword evidence="9 13" id="KW-0472">Membrane</keyword>
<evidence type="ECO:0000256" key="4">
    <source>
        <dbReference type="ARBA" id="ARBA00022723"/>
    </source>
</evidence>
<dbReference type="STRING" id="298654.FraEuI1c_4860"/>
<dbReference type="PANTHER" id="PTHR35457">
    <property type="entry name" value="HEME A SYNTHASE"/>
    <property type="match status" value="1"/>
</dbReference>
<dbReference type="Pfam" id="PF02628">
    <property type="entry name" value="COX15-CtaA"/>
    <property type="match status" value="1"/>
</dbReference>
<keyword evidence="15" id="KW-1185">Reference proteome</keyword>
<dbReference type="GO" id="GO:0016491">
    <property type="term" value="F:oxidoreductase activity"/>
    <property type="evidence" value="ECO:0007669"/>
    <property type="project" value="UniProtKB-KW"/>
</dbReference>
<dbReference type="EMBL" id="CP002299">
    <property type="protein sequence ID" value="ADP82850.1"/>
    <property type="molecule type" value="Genomic_DNA"/>
</dbReference>
<evidence type="ECO:0000256" key="8">
    <source>
        <dbReference type="ARBA" id="ARBA00023133"/>
    </source>
</evidence>
<keyword evidence="5 13" id="KW-1133">Transmembrane helix</keyword>
<feature type="transmembrane region" description="Helical" evidence="13">
    <location>
        <begin position="199"/>
        <end position="218"/>
    </location>
</feature>
<name>E3J0T1_PSEI1</name>
<feature type="transmembrane region" description="Helical" evidence="13">
    <location>
        <begin position="275"/>
        <end position="296"/>
    </location>
</feature>
<proteinExistence type="predicted"/>
<organism evidence="14 15">
    <name type="scientific">Pseudofrankia inefficax (strain DSM 45817 / CECT 9037 / DDB 130130 / EuI1c)</name>
    <name type="common">Frankia inefficax</name>
    <dbReference type="NCBI Taxonomy" id="298654"/>
    <lineage>
        <taxon>Bacteria</taxon>
        <taxon>Bacillati</taxon>
        <taxon>Actinomycetota</taxon>
        <taxon>Actinomycetes</taxon>
        <taxon>Frankiales</taxon>
        <taxon>Frankiaceae</taxon>
        <taxon>Pseudofrankia</taxon>
    </lineage>
</organism>
<dbReference type="GO" id="GO:0006784">
    <property type="term" value="P:heme A biosynthetic process"/>
    <property type="evidence" value="ECO:0007669"/>
    <property type="project" value="InterPro"/>
</dbReference>
<feature type="transmembrane region" description="Helical" evidence="13">
    <location>
        <begin position="131"/>
        <end position="153"/>
    </location>
</feature>
<feature type="transmembrane region" description="Helical" evidence="13">
    <location>
        <begin position="102"/>
        <end position="119"/>
    </location>
</feature>
<comment type="subcellular location">
    <subcellularLocation>
        <location evidence="1">Membrane</location>
        <topology evidence="1">Multi-pass membrane protein</topology>
    </subcellularLocation>
</comment>
<keyword evidence="7" id="KW-0408">Iron</keyword>
<dbReference type="RefSeq" id="WP_013425968.1">
    <property type="nucleotide sequence ID" value="NC_014666.1"/>
</dbReference>
<evidence type="ECO:0000256" key="11">
    <source>
        <dbReference type="ARBA" id="ARBA00023444"/>
    </source>
</evidence>
<evidence type="ECO:0000256" key="5">
    <source>
        <dbReference type="ARBA" id="ARBA00022989"/>
    </source>
</evidence>
<keyword evidence="2" id="KW-1003">Cell membrane</keyword>
<evidence type="ECO:0000256" key="12">
    <source>
        <dbReference type="SAM" id="MobiDB-lite"/>
    </source>
</evidence>
<dbReference type="KEGG" id="fri:FraEuI1c_4860"/>
<gene>
    <name evidence="14" type="ordered locus">FraEuI1c_4860</name>
</gene>
<evidence type="ECO:0000256" key="7">
    <source>
        <dbReference type="ARBA" id="ARBA00023004"/>
    </source>
</evidence>
<evidence type="ECO:0000256" key="3">
    <source>
        <dbReference type="ARBA" id="ARBA00022692"/>
    </source>
</evidence>
<keyword evidence="10" id="KW-1015">Disulfide bond</keyword>
<feature type="transmembrane region" description="Helical" evidence="13">
    <location>
        <begin position="302"/>
        <end position="322"/>
    </location>
</feature>
<evidence type="ECO:0000256" key="10">
    <source>
        <dbReference type="ARBA" id="ARBA00023157"/>
    </source>
</evidence>
<evidence type="ECO:0000313" key="14">
    <source>
        <dbReference type="EMBL" id="ADP82850.1"/>
    </source>
</evidence>
<protein>
    <submittedName>
        <fullName evidence="14">Cytochrome oxidase assembly</fullName>
    </submittedName>
</protein>
<dbReference type="FunCoup" id="E3J0T1">
    <property type="interactions" value="193"/>
</dbReference>
<dbReference type="InParanoid" id="E3J0T1"/>
<evidence type="ECO:0000256" key="1">
    <source>
        <dbReference type="ARBA" id="ARBA00004141"/>
    </source>
</evidence>
<dbReference type="GO" id="GO:0016020">
    <property type="term" value="C:membrane"/>
    <property type="evidence" value="ECO:0007669"/>
    <property type="project" value="UniProtKB-SubCell"/>
</dbReference>
<reference evidence="14 15" key="1">
    <citation type="submission" date="2010-10" db="EMBL/GenBank/DDBJ databases">
        <title>Complete sequence of Frankia sp. EuI1c.</title>
        <authorList>
            <consortium name="US DOE Joint Genome Institute"/>
            <person name="Lucas S."/>
            <person name="Copeland A."/>
            <person name="Lapidus A."/>
            <person name="Cheng J.-F."/>
            <person name="Bruce D."/>
            <person name="Goodwin L."/>
            <person name="Pitluck S."/>
            <person name="Chertkov O."/>
            <person name="Detter J.C."/>
            <person name="Han C."/>
            <person name="Tapia R."/>
            <person name="Land M."/>
            <person name="Hauser L."/>
            <person name="Jeffries C."/>
            <person name="Kyrpides N."/>
            <person name="Ivanova N."/>
            <person name="Mikhailova N."/>
            <person name="Beauchemin N."/>
            <person name="Sen A."/>
            <person name="Sur S.A."/>
            <person name="Gtari M."/>
            <person name="Wall L."/>
            <person name="Tisa L."/>
            <person name="Woyke T."/>
        </authorList>
    </citation>
    <scope>NUCLEOTIDE SEQUENCE [LARGE SCALE GENOMIC DNA]</scope>
    <source>
        <strain evidence="15">DSM 45817 / CECT 9037 / EuI1c</strain>
    </source>
</reference>
<keyword evidence="8" id="KW-0350">Heme biosynthesis</keyword>
<sequence>MARIEAPPAEAEAMTDRPGEPVVASGVTTRSSRRLPTVSPRAFQLLTLVGLVFLGLIVVTGGLVRLTGSGLGCPTWPQCGDGSWVPRSQYATHGVVEFSNRMVTIVMSVIMLVTPVAALRLADRRERRDLVWLSFGLWAGFVAQVVLGGITVLTDLHPATVAAHFLLSMVLLVNGAVLYRRAGQGPGPVTVAVRRELLWLARVTVVAAFAVLVLGTVVTGTGPHGGDATHARRFGFDIVTVAQLHADGAMLLTGLSVALLFAVRLGKASREARRWADALAATIVAQAAIGFTQYFLGIPAGLVALHVAGATAMWIAALRLWLALPDRPARAAGA</sequence>
<dbReference type="InterPro" id="IPR050450">
    <property type="entry name" value="COX15/CtaA_HemeA_synthase"/>
</dbReference>
<dbReference type="eggNOG" id="COG1612">
    <property type="taxonomic scope" value="Bacteria"/>
</dbReference>
<keyword evidence="3 13" id="KW-0812">Transmembrane</keyword>
<dbReference type="InterPro" id="IPR003780">
    <property type="entry name" value="COX15/CtaA_fam"/>
</dbReference>
<keyword evidence="4" id="KW-0479">Metal-binding</keyword>
<dbReference type="PANTHER" id="PTHR35457:SF1">
    <property type="entry name" value="HEME A SYNTHASE"/>
    <property type="match status" value="1"/>
</dbReference>
<feature type="compositionally biased region" description="Low complexity" evidence="12">
    <location>
        <begin position="1"/>
        <end position="12"/>
    </location>
</feature>